<protein>
    <submittedName>
        <fullName evidence="1">Uncharacterized protein</fullName>
    </submittedName>
</protein>
<dbReference type="Proteomes" id="UP000276215">
    <property type="component" value="Unassembled WGS sequence"/>
</dbReference>
<dbReference type="EMBL" id="ML120414">
    <property type="protein sequence ID" value="RPA96431.1"/>
    <property type="molecule type" value="Genomic_DNA"/>
</dbReference>
<reference evidence="1 2" key="1">
    <citation type="journal article" date="2018" name="Nat. Ecol. Evol.">
        <title>Pezizomycetes genomes reveal the molecular basis of ectomycorrhizal truffle lifestyle.</title>
        <authorList>
            <person name="Murat C."/>
            <person name="Payen T."/>
            <person name="Noel B."/>
            <person name="Kuo A."/>
            <person name="Morin E."/>
            <person name="Chen J."/>
            <person name="Kohler A."/>
            <person name="Krizsan K."/>
            <person name="Balestrini R."/>
            <person name="Da Silva C."/>
            <person name="Montanini B."/>
            <person name="Hainaut M."/>
            <person name="Levati E."/>
            <person name="Barry K.W."/>
            <person name="Belfiori B."/>
            <person name="Cichocki N."/>
            <person name="Clum A."/>
            <person name="Dockter R.B."/>
            <person name="Fauchery L."/>
            <person name="Guy J."/>
            <person name="Iotti M."/>
            <person name="Le Tacon F."/>
            <person name="Lindquist E.A."/>
            <person name="Lipzen A."/>
            <person name="Malagnac F."/>
            <person name="Mello A."/>
            <person name="Molinier V."/>
            <person name="Miyauchi S."/>
            <person name="Poulain J."/>
            <person name="Riccioni C."/>
            <person name="Rubini A."/>
            <person name="Sitrit Y."/>
            <person name="Splivallo R."/>
            <person name="Traeger S."/>
            <person name="Wang M."/>
            <person name="Zifcakova L."/>
            <person name="Wipf D."/>
            <person name="Zambonelli A."/>
            <person name="Paolocci F."/>
            <person name="Nowrousian M."/>
            <person name="Ottonello S."/>
            <person name="Baldrian P."/>
            <person name="Spatafora J.W."/>
            <person name="Henrissat B."/>
            <person name="Nagy L.G."/>
            <person name="Aury J.M."/>
            <person name="Wincker P."/>
            <person name="Grigoriev I.V."/>
            <person name="Bonfante P."/>
            <person name="Martin F.M."/>
        </authorList>
    </citation>
    <scope>NUCLEOTIDE SEQUENCE [LARGE SCALE GENOMIC DNA]</scope>
    <source>
        <strain evidence="1 2">120613-1</strain>
    </source>
</reference>
<keyword evidence="2" id="KW-1185">Reference proteome</keyword>
<proteinExistence type="predicted"/>
<gene>
    <name evidence="1" type="ORF">L873DRAFT_1811284</name>
</gene>
<accession>A0A3N4JIA3</accession>
<name>A0A3N4JIA3_9PEZI</name>
<organism evidence="1 2">
    <name type="scientific">Choiromyces venosus 120613-1</name>
    <dbReference type="NCBI Taxonomy" id="1336337"/>
    <lineage>
        <taxon>Eukaryota</taxon>
        <taxon>Fungi</taxon>
        <taxon>Dikarya</taxon>
        <taxon>Ascomycota</taxon>
        <taxon>Pezizomycotina</taxon>
        <taxon>Pezizomycetes</taxon>
        <taxon>Pezizales</taxon>
        <taxon>Tuberaceae</taxon>
        <taxon>Choiromyces</taxon>
    </lineage>
</organism>
<evidence type="ECO:0000313" key="2">
    <source>
        <dbReference type="Proteomes" id="UP000276215"/>
    </source>
</evidence>
<evidence type="ECO:0000313" key="1">
    <source>
        <dbReference type="EMBL" id="RPA96431.1"/>
    </source>
</evidence>
<dbReference type="AlphaFoldDB" id="A0A3N4JIA3"/>
<sequence length="70" mass="7382">MSGTGIYLCHTDDSSMIAQAFLHILFKGFPPSTGCTVENLGVLGMAVSVCLVCSGVIGGWRRGFGKFPLE</sequence>